<evidence type="ECO:0000256" key="10">
    <source>
        <dbReference type="SAM" id="Phobius"/>
    </source>
</evidence>
<dbReference type="OrthoDB" id="3945418at2759"/>
<evidence type="ECO:0000256" key="5">
    <source>
        <dbReference type="ARBA" id="ARBA00023002"/>
    </source>
</evidence>
<dbReference type="KEGG" id="ela:UCREL1_3861"/>
<keyword evidence="10" id="KW-0472">Membrane</keyword>
<reference evidence="12" key="1">
    <citation type="journal article" date="2013" name="Genome Announc.">
        <title>Draft genome sequence of the grapevine dieback fungus Eutypa lata UCR-EL1.</title>
        <authorList>
            <person name="Blanco-Ulate B."/>
            <person name="Rolshausen P.E."/>
            <person name="Cantu D."/>
        </authorList>
    </citation>
    <scope>NUCLEOTIDE SEQUENCE [LARGE SCALE GENOMIC DNA]</scope>
    <source>
        <strain evidence="12">UCR-EL1</strain>
    </source>
</reference>
<keyword evidence="10" id="KW-0812">Transmembrane</keyword>
<dbReference type="GO" id="GO:0004497">
    <property type="term" value="F:monooxygenase activity"/>
    <property type="evidence" value="ECO:0007669"/>
    <property type="project" value="UniProtKB-KW"/>
</dbReference>
<evidence type="ECO:0000256" key="3">
    <source>
        <dbReference type="ARBA" id="ARBA00022617"/>
    </source>
</evidence>
<dbReference type="GO" id="GO:0020037">
    <property type="term" value="F:heme binding"/>
    <property type="evidence" value="ECO:0007669"/>
    <property type="project" value="InterPro"/>
</dbReference>
<dbReference type="Proteomes" id="UP000012174">
    <property type="component" value="Unassembled WGS sequence"/>
</dbReference>
<dbReference type="PROSITE" id="PS00086">
    <property type="entry name" value="CYTOCHROME_P450"/>
    <property type="match status" value="1"/>
</dbReference>
<dbReference type="InterPro" id="IPR002401">
    <property type="entry name" value="Cyt_P450_E_grp-I"/>
</dbReference>
<dbReference type="AlphaFoldDB" id="M7SXX4"/>
<dbReference type="PANTHER" id="PTHR24305">
    <property type="entry name" value="CYTOCHROME P450"/>
    <property type="match status" value="1"/>
</dbReference>
<dbReference type="SUPFAM" id="SSF48264">
    <property type="entry name" value="Cytochrome P450"/>
    <property type="match status" value="1"/>
</dbReference>
<evidence type="ECO:0000256" key="6">
    <source>
        <dbReference type="ARBA" id="ARBA00023004"/>
    </source>
</evidence>
<comment type="cofactor">
    <cofactor evidence="1 8">
        <name>heme</name>
        <dbReference type="ChEBI" id="CHEBI:30413"/>
    </cofactor>
</comment>
<evidence type="ECO:0000256" key="4">
    <source>
        <dbReference type="ARBA" id="ARBA00022723"/>
    </source>
</evidence>
<evidence type="ECO:0000313" key="11">
    <source>
        <dbReference type="EMBL" id="EMR69112.1"/>
    </source>
</evidence>
<name>M7SXX4_EUTLA</name>
<dbReference type="eggNOG" id="KOG0158">
    <property type="taxonomic scope" value="Eukaryota"/>
</dbReference>
<evidence type="ECO:0000256" key="8">
    <source>
        <dbReference type="PIRSR" id="PIRSR602401-1"/>
    </source>
</evidence>
<accession>M7SXX4</accession>
<keyword evidence="12" id="KW-1185">Reference proteome</keyword>
<dbReference type="PANTHER" id="PTHR24305:SF157">
    <property type="entry name" value="N-ACETYLTRYPTOPHAN 6-HYDROXYLASE IVOC-RELATED"/>
    <property type="match status" value="1"/>
</dbReference>
<dbReference type="InterPro" id="IPR036396">
    <property type="entry name" value="Cyt_P450_sf"/>
</dbReference>
<dbReference type="STRING" id="1287681.M7SXX4"/>
<keyword evidence="6 8" id="KW-0408">Iron</keyword>
<dbReference type="Pfam" id="PF00067">
    <property type="entry name" value="p450"/>
    <property type="match status" value="1"/>
</dbReference>
<proteinExistence type="inferred from homology"/>
<evidence type="ECO:0000256" key="1">
    <source>
        <dbReference type="ARBA" id="ARBA00001971"/>
    </source>
</evidence>
<feature type="binding site" description="axial binding residue" evidence="8">
    <location>
        <position position="455"/>
    </location>
    <ligand>
        <name>heme</name>
        <dbReference type="ChEBI" id="CHEBI:30413"/>
    </ligand>
    <ligandPart>
        <name>Fe</name>
        <dbReference type="ChEBI" id="CHEBI:18248"/>
    </ligandPart>
</feature>
<evidence type="ECO:0000256" key="2">
    <source>
        <dbReference type="ARBA" id="ARBA00010617"/>
    </source>
</evidence>
<evidence type="ECO:0000313" key="12">
    <source>
        <dbReference type="Proteomes" id="UP000012174"/>
    </source>
</evidence>
<keyword evidence="7 9" id="KW-0503">Monooxygenase</keyword>
<dbReference type="EMBL" id="KB706129">
    <property type="protein sequence ID" value="EMR69112.1"/>
    <property type="molecule type" value="Genomic_DNA"/>
</dbReference>
<gene>
    <name evidence="11" type="ORF">UCREL1_3861</name>
</gene>
<dbReference type="InterPro" id="IPR017972">
    <property type="entry name" value="Cyt_P450_CS"/>
</dbReference>
<organism evidence="11 12">
    <name type="scientific">Eutypa lata (strain UCR-EL1)</name>
    <name type="common">Grapevine dieback disease fungus</name>
    <name type="synonym">Eutypa armeniacae</name>
    <dbReference type="NCBI Taxonomy" id="1287681"/>
    <lineage>
        <taxon>Eukaryota</taxon>
        <taxon>Fungi</taxon>
        <taxon>Dikarya</taxon>
        <taxon>Ascomycota</taxon>
        <taxon>Pezizomycotina</taxon>
        <taxon>Sordariomycetes</taxon>
        <taxon>Xylariomycetidae</taxon>
        <taxon>Xylariales</taxon>
        <taxon>Diatrypaceae</taxon>
        <taxon>Eutypa</taxon>
    </lineage>
</organism>
<dbReference type="OMA" id="IRTVFHE"/>
<protein>
    <submittedName>
        <fullName evidence="11">Putative benzoate 4-monooxygenase cytochrome p450 protein</fullName>
    </submittedName>
</protein>
<keyword evidence="3 8" id="KW-0349">Heme</keyword>
<evidence type="ECO:0000256" key="9">
    <source>
        <dbReference type="RuleBase" id="RU000461"/>
    </source>
</evidence>
<dbReference type="HOGENOM" id="CLU_001570_14_4_1"/>
<dbReference type="Gene3D" id="1.10.630.10">
    <property type="entry name" value="Cytochrome P450"/>
    <property type="match status" value="1"/>
</dbReference>
<keyword evidence="10" id="KW-1133">Transmembrane helix</keyword>
<dbReference type="PRINTS" id="PR00463">
    <property type="entry name" value="EP450I"/>
</dbReference>
<dbReference type="InterPro" id="IPR050121">
    <property type="entry name" value="Cytochrome_P450_monoxygenase"/>
</dbReference>
<comment type="similarity">
    <text evidence="2 9">Belongs to the cytochrome P450 family.</text>
</comment>
<dbReference type="CDD" id="cd11062">
    <property type="entry name" value="CYP58-like"/>
    <property type="match status" value="1"/>
</dbReference>
<dbReference type="InterPro" id="IPR001128">
    <property type="entry name" value="Cyt_P450"/>
</dbReference>
<feature type="transmembrane region" description="Helical" evidence="10">
    <location>
        <begin position="12"/>
        <end position="33"/>
    </location>
</feature>
<sequence>MSIQNLPDIGLVPAALLLFTSYLIGVSIYRLYLSPLSKIPGPKLAALTYLYEFYYDAIKGGQMLFHTKALHEQYGPIVRITPNGVHVNDVGFYDTIYAAGGGTKHPRNKVRHLVFHDNSMFDTYDARQHRRRRAAIAAPFSKQSIRALEPAIWAIACDYADRRLGRAAGGTGAVVELKSLWNGLTQEVIGRYCFGADSMKALRGGSDEAQYLGTFDDFPETHMHAWGRMFPRLMDLVQGVPLRVLEGISPRFGKLRRFDEQIRRQIAEVLVREEEEPLVGLRNVFREMRDGKHLPAEDRNEAYYKEEAVSFIGAGTETTAGALTTMSYHVLANPHILSRVREELKTVMPDGGRDKVPTLAELEALPYLTGVIQESIRLAFGVPGRLPRTAPTEELTYGNYRLPPGTVISESSYIIHTDERYYPDPFTFEPERWIGDNKHSLLSCFVPFSRGARGCIGINLAYGEMYLTAAAIFSRVDMELFETSERDVTITSDSFIGLRPVDSKGVRVRVLKEIA</sequence>
<dbReference type="GO" id="GO:0016705">
    <property type="term" value="F:oxidoreductase activity, acting on paired donors, with incorporation or reduction of molecular oxygen"/>
    <property type="evidence" value="ECO:0007669"/>
    <property type="project" value="InterPro"/>
</dbReference>
<dbReference type="GO" id="GO:0005506">
    <property type="term" value="F:iron ion binding"/>
    <property type="evidence" value="ECO:0007669"/>
    <property type="project" value="InterPro"/>
</dbReference>
<keyword evidence="4 8" id="KW-0479">Metal-binding</keyword>
<evidence type="ECO:0000256" key="7">
    <source>
        <dbReference type="ARBA" id="ARBA00023033"/>
    </source>
</evidence>
<dbReference type="PRINTS" id="PR00385">
    <property type="entry name" value="P450"/>
</dbReference>
<keyword evidence="5 9" id="KW-0560">Oxidoreductase</keyword>